<dbReference type="Gene3D" id="3.30.465.60">
    <property type="match status" value="1"/>
</dbReference>
<dbReference type="RefSeq" id="WP_184665290.1">
    <property type="nucleotide sequence ID" value="NZ_JACHHB010000018.1"/>
</dbReference>
<comment type="function">
    <text evidence="8">Ligates lysine onto the cytidine present at position 34 of the AUA codon-specific tRNA(Ile) that contains the anticodon CAU, in an ATP-dependent manner. Cytidine is converted to lysidine, thus changing the amino acid specificity of the tRNA from methionine to isoleucine.</text>
</comment>
<dbReference type="GO" id="GO:0005524">
    <property type="term" value="F:ATP binding"/>
    <property type="evidence" value="ECO:0007669"/>
    <property type="project" value="UniProtKB-UniRule"/>
</dbReference>
<dbReference type="HAMAP" id="MF_01161">
    <property type="entry name" value="tRNA_Ile_lys_synt"/>
    <property type="match status" value="1"/>
</dbReference>
<evidence type="ECO:0000313" key="11">
    <source>
        <dbReference type="Proteomes" id="UP000551878"/>
    </source>
</evidence>
<name>A0A840QUC3_9BACI</name>
<dbReference type="NCBIfam" id="TIGR02432">
    <property type="entry name" value="lysidine_TilS_N"/>
    <property type="match status" value="1"/>
</dbReference>
<comment type="domain">
    <text evidence="8">The N-terminal region contains the highly conserved SGGXDS motif, predicted to be a P-loop motif involved in ATP binding.</text>
</comment>
<evidence type="ECO:0000256" key="3">
    <source>
        <dbReference type="ARBA" id="ARBA00022598"/>
    </source>
</evidence>
<dbReference type="GO" id="GO:0032267">
    <property type="term" value="F:tRNA(Ile)-lysidine synthase activity"/>
    <property type="evidence" value="ECO:0007669"/>
    <property type="project" value="UniProtKB-EC"/>
</dbReference>
<evidence type="ECO:0000256" key="2">
    <source>
        <dbReference type="ARBA" id="ARBA00022490"/>
    </source>
</evidence>
<dbReference type="InterPro" id="IPR014729">
    <property type="entry name" value="Rossmann-like_a/b/a_fold"/>
</dbReference>
<dbReference type="InterPro" id="IPR011063">
    <property type="entry name" value="TilS/TtcA_N"/>
</dbReference>
<dbReference type="SUPFAM" id="SSF52402">
    <property type="entry name" value="Adenine nucleotide alpha hydrolases-like"/>
    <property type="match status" value="1"/>
</dbReference>
<evidence type="ECO:0000256" key="7">
    <source>
        <dbReference type="ARBA" id="ARBA00048539"/>
    </source>
</evidence>
<dbReference type="InterPro" id="IPR012796">
    <property type="entry name" value="Lysidine-tRNA-synth_C"/>
</dbReference>
<evidence type="ECO:0000256" key="4">
    <source>
        <dbReference type="ARBA" id="ARBA00022694"/>
    </source>
</evidence>
<dbReference type="SMART" id="SM00977">
    <property type="entry name" value="TilS_C"/>
    <property type="match status" value="1"/>
</dbReference>
<dbReference type="NCBIfam" id="TIGR02433">
    <property type="entry name" value="lysidine_TilS_C"/>
    <property type="match status" value="1"/>
</dbReference>
<feature type="domain" description="Lysidine-tRNA(Ile) synthetase C-terminal" evidence="9">
    <location>
        <begin position="386"/>
        <end position="459"/>
    </location>
</feature>
<evidence type="ECO:0000259" key="9">
    <source>
        <dbReference type="SMART" id="SM00977"/>
    </source>
</evidence>
<proteinExistence type="inferred from homology"/>
<dbReference type="Pfam" id="PF01171">
    <property type="entry name" value="ATP_bind_3"/>
    <property type="match status" value="1"/>
</dbReference>
<keyword evidence="5 8" id="KW-0547">Nucleotide-binding</keyword>
<evidence type="ECO:0000256" key="8">
    <source>
        <dbReference type="HAMAP-Rule" id="MF_01161"/>
    </source>
</evidence>
<sequence>MNQAVKSFIRKHELIKPNDRVLIAVSGGPDSLALLHYLWVYRHEFAISIICASVDHGLRDRASRDDYEFVRAFCEERGIEFIGAHLDVAQFAEEHRLSKQVAARQCRYQWLSEQMEKQEANRLATAHHGDDQIETMLMQQVRGSVGYSSGVPVQRPFAPGMIIRPLLSVTKEMIVNYCHKEGLSPRYDNSNEDPTYTRNRFRMNVLPFLKQENPNVHQHYQQQSEWLQSDHQLLLEMAEKEIQQIVPRPWGIPLALNIDELHRMPVPLQRRGIHLILNYLCPEHMESIGALHIENVLHLCRKHTASSFADLPGGLRAERSYERLYIKKRHGNVEEKVNLSAQQIPVPGMIKWNQGSIKAEVFQSPPLQMNGFDFSVFDYDQINVPLSVRTRRRGDRIDPIGMDGSKKLKNLFIDEKIPLEKRNQWPIVVTNDDQVLWVPNLRASRIAQVSNNTKRWLLLYYDKW</sequence>
<comment type="subcellular location">
    <subcellularLocation>
        <location evidence="1 8">Cytoplasm</location>
    </subcellularLocation>
</comment>
<dbReference type="GO" id="GO:0005737">
    <property type="term" value="C:cytoplasm"/>
    <property type="evidence" value="ECO:0007669"/>
    <property type="project" value="UniProtKB-SubCell"/>
</dbReference>
<comment type="similarity">
    <text evidence="8">Belongs to the tRNA(Ile)-lysidine synthase family.</text>
</comment>
<protein>
    <recommendedName>
        <fullName evidence="8">tRNA(Ile)-lysidine synthase</fullName>
        <ecNumber evidence="8">6.3.4.19</ecNumber>
    </recommendedName>
    <alternativeName>
        <fullName evidence="8">tRNA(Ile)-2-lysyl-cytidine synthase</fullName>
    </alternativeName>
    <alternativeName>
        <fullName evidence="8">tRNA(Ile)-lysidine synthetase</fullName>
    </alternativeName>
</protein>
<dbReference type="PANTHER" id="PTHR43033:SF1">
    <property type="entry name" value="TRNA(ILE)-LYSIDINE SYNTHASE-RELATED"/>
    <property type="match status" value="1"/>
</dbReference>
<dbReference type="InterPro" id="IPR012795">
    <property type="entry name" value="tRNA_Ile_lys_synt_N"/>
</dbReference>
<feature type="binding site" evidence="8">
    <location>
        <begin position="26"/>
        <end position="31"/>
    </location>
    <ligand>
        <name>ATP</name>
        <dbReference type="ChEBI" id="CHEBI:30616"/>
    </ligand>
</feature>
<dbReference type="Proteomes" id="UP000551878">
    <property type="component" value="Unassembled WGS sequence"/>
</dbReference>
<keyword evidence="11" id="KW-1185">Reference proteome</keyword>
<keyword evidence="6 8" id="KW-0067">ATP-binding</keyword>
<evidence type="ECO:0000256" key="6">
    <source>
        <dbReference type="ARBA" id="ARBA00022840"/>
    </source>
</evidence>
<dbReference type="SUPFAM" id="SSF56037">
    <property type="entry name" value="PheT/TilS domain"/>
    <property type="match status" value="1"/>
</dbReference>
<dbReference type="GO" id="GO:0006400">
    <property type="term" value="P:tRNA modification"/>
    <property type="evidence" value="ECO:0007669"/>
    <property type="project" value="UniProtKB-UniRule"/>
</dbReference>
<evidence type="ECO:0000256" key="1">
    <source>
        <dbReference type="ARBA" id="ARBA00004496"/>
    </source>
</evidence>
<gene>
    <name evidence="8" type="primary">tilS</name>
    <name evidence="10" type="ORF">HNQ41_003112</name>
</gene>
<dbReference type="Pfam" id="PF09179">
    <property type="entry name" value="TilS"/>
    <property type="match status" value="1"/>
</dbReference>
<dbReference type="PANTHER" id="PTHR43033">
    <property type="entry name" value="TRNA(ILE)-LYSIDINE SYNTHASE-RELATED"/>
    <property type="match status" value="1"/>
</dbReference>
<comment type="catalytic activity">
    <reaction evidence="7 8">
        <text>cytidine(34) in tRNA(Ile2) + L-lysine + ATP = lysidine(34) in tRNA(Ile2) + AMP + diphosphate + H(+)</text>
        <dbReference type="Rhea" id="RHEA:43744"/>
        <dbReference type="Rhea" id="RHEA-COMP:10625"/>
        <dbReference type="Rhea" id="RHEA-COMP:10670"/>
        <dbReference type="ChEBI" id="CHEBI:15378"/>
        <dbReference type="ChEBI" id="CHEBI:30616"/>
        <dbReference type="ChEBI" id="CHEBI:32551"/>
        <dbReference type="ChEBI" id="CHEBI:33019"/>
        <dbReference type="ChEBI" id="CHEBI:82748"/>
        <dbReference type="ChEBI" id="CHEBI:83665"/>
        <dbReference type="ChEBI" id="CHEBI:456215"/>
        <dbReference type="EC" id="6.3.4.19"/>
    </reaction>
</comment>
<comment type="caution">
    <text evidence="10">The sequence shown here is derived from an EMBL/GenBank/DDBJ whole genome shotgun (WGS) entry which is preliminary data.</text>
</comment>
<keyword evidence="4 8" id="KW-0819">tRNA processing</keyword>
<dbReference type="EC" id="6.3.4.19" evidence="8"/>
<accession>A0A840QUC3</accession>
<dbReference type="EMBL" id="JACHHB010000018">
    <property type="protein sequence ID" value="MBB5174889.1"/>
    <property type="molecule type" value="Genomic_DNA"/>
</dbReference>
<dbReference type="InterPro" id="IPR012094">
    <property type="entry name" value="tRNA_Ile_lys_synt"/>
</dbReference>
<keyword evidence="3 8" id="KW-0436">Ligase</keyword>
<dbReference type="Gene3D" id="3.40.50.620">
    <property type="entry name" value="HUPs"/>
    <property type="match status" value="1"/>
</dbReference>
<dbReference type="AlphaFoldDB" id="A0A840QUC3"/>
<dbReference type="SUPFAM" id="SSF82829">
    <property type="entry name" value="MesJ substrate recognition domain-like"/>
    <property type="match status" value="1"/>
</dbReference>
<keyword evidence="2 8" id="KW-0963">Cytoplasm</keyword>
<dbReference type="Pfam" id="PF11734">
    <property type="entry name" value="TilS_C"/>
    <property type="match status" value="1"/>
</dbReference>
<organism evidence="10 11">
    <name type="scientific">Texcoconibacillus texcoconensis</name>
    <dbReference type="NCBI Taxonomy" id="1095777"/>
    <lineage>
        <taxon>Bacteria</taxon>
        <taxon>Bacillati</taxon>
        <taxon>Bacillota</taxon>
        <taxon>Bacilli</taxon>
        <taxon>Bacillales</taxon>
        <taxon>Bacillaceae</taxon>
        <taxon>Texcoconibacillus</taxon>
    </lineage>
</organism>
<evidence type="ECO:0000256" key="5">
    <source>
        <dbReference type="ARBA" id="ARBA00022741"/>
    </source>
</evidence>
<dbReference type="InterPro" id="IPR015262">
    <property type="entry name" value="tRNA_Ile_lys_synt_subst-bd"/>
</dbReference>
<reference evidence="10 11" key="1">
    <citation type="submission" date="2020-08" db="EMBL/GenBank/DDBJ databases">
        <title>Genomic Encyclopedia of Type Strains, Phase IV (KMG-IV): sequencing the most valuable type-strain genomes for metagenomic binning, comparative biology and taxonomic classification.</title>
        <authorList>
            <person name="Goeker M."/>
        </authorList>
    </citation>
    <scope>NUCLEOTIDE SEQUENCE [LARGE SCALE GENOMIC DNA]</scope>
    <source>
        <strain evidence="10 11">DSM 24696</strain>
    </source>
</reference>
<evidence type="ECO:0000313" key="10">
    <source>
        <dbReference type="EMBL" id="MBB5174889.1"/>
    </source>
</evidence>
<dbReference type="CDD" id="cd01992">
    <property type="entry name" value="TilS_N"/>
    <property type="match status" value="1"/>
</dbReference>